<dbReference type="AlphaFoldDB" id="A0A101LVY9"/>
<proteinExistence type="predicted"/>
<keyword evidence="1" id="KW-1133">Transmembrane helix</keyword>
<comment type="caution">
    <text evidence="2">The sequence shown here is derived from an EMBL/GenBank/DDBJ whole genome shotgun (WGS) entry which is preliminary data.</text>
</comment>
<accession>A0A101LVY9</accession>
<evidence type="ECO:0000256" key="1">
    <source>
        <dbReference type="SAM" id="Phobius"/>
    </source>
</evidence>
<protein>
    <submittedName>
        <fullName evidence="2">Uncharacterized protein</fullName>
    </submittedName>
</protein>
<keyword evidence="1" id="KW-0812">Transmembrane</keyword>
<organism evidence="2">
    <name type="scientific">Picea glauca</name>
    <name type="common">White spruce</name>
    <name type="synonym">Pinus glauca</name>
    <dbReference type="NCBI Taxonomy" id="3330"/>
    <lineage>
        <taxon>Eukaryota</taxon>
        <taxon>Viridiplantae</taxon>
        <taxon>Streptophyta</taxon>
        <taxon>Embryophyta</taxon>
        <taxon>Tracheophyta</taxon>
        <taxon>Spermatophyta</taxon>
        <taxon>Pinopsida</taxon>
        <taxon>Pinidae</taxon>
        <taxon>Conifers I</taxon>
        <taxon>Pinales</taxon>
        <taxon>Pinaceae</taxon>
        <taxon>Picea</taxon>
    </lineage>
</organism>
<feature type="transmembrane region" description="Helical" evidence="1">
    <location>
        <begin position="12"/>
        <end position="36"/>
    </location>
</feature>
<geneLocation type="mitochondrion" evidence="2"/>
<sequence length="85" mass="10259">MPPTWCHLFMMGIFSILHCFFRAFIYALFIHIRAIIFIFQLGSGRSFFFIGFRNHPYYIYNITLLVRLFLPSFTTQPSKEKCFLY</sequence>
<keyword evidence="2" id="KW-0496">Mitochondrion</keyword>
<evidence type="ECO:0000313" key="2">
    <source>
        <dbReference type="EMBL" id="KUM46337.1"/>
    </source>
</evidence>
<reference evidence="2" key="1">
    <citation type="journal article" date="2015" name="Genome Biol. Evol.">
        <title>Organellar Genomes of White Spruce (Picea glauca): Assembly and Annotation.</title>
        <authorList>
            <person name="Jackman S.D."/>
            <person name="Warren R.L."/>
            <person name="Gibb E.A."/>
            <person name="Vandervalk B.P."/>
            <person name="Mohamadi H."/>
            <person name="Chu J."/>
            <person name="Raymond A."/>
            <person name="Pleasance S."/>
            <person name="Coope R."/>
            <person name="Wildung M.R."/>
            <person name="Ritland C.E."/>
            <person name="Bousquet J."/>
            <person name="Jones S.J."/>
            <person name="Bohlmann J."/>
            <person name="Birol I."/>
        </authorList>
    </citation>
    <scope>NUCLEOTIDE SEQUENCE [LARGE SCALE GENOMIC DNA]</scope>
    <source>
        <tissue evidence="2">Flushing bud</tissue>
    </source>
</reference>
<name>A0A101LVY9_PICGL</name>
<dbReference type="EMBL" id="LKAM01000012">
    <property type="protein sequence ID" value="KUM46337.1"/>
    <property type="molecule type" value="Genomic_DNA"/>
</dbReference>
<keyword evidence="1" id="KW-0472">Membrane</keyword>
<gene>
    <name evidence="2" type="ORF">ABT39_MTgene1843</name>
</gene>
<feature type="transmembrane region" description="Helical" evidence="1">
    <location>
        <begin position="57"/>
        <end position="74"/>
    </location>
</feature>